<evidence type="ECO:0000313" key="3">
    <source>
        <dbReference type="EMBL" id="SUM34551.1"/>
    </source>
</evidence>
<dbReference type="GeneID" id="93844418"/>
<accession>A0A0D0SMM0</accession>
<dbReference type="STRING" id="1293.SH09_08110"/>
<proteinExistence type="predicted"/>
<evidence type="ECO:0000313" key="4">
    <source>
        <dbReference type="Proteomes" id="UP000255277"/>
    </source>
</evidence>
<organism evidence="2 5">
    <name type="scientific">Staphylococcus gallinarum</name>
    <dbReference type="NCBI Taxonomy" id="1293"/>
    <lineage>
        <taxon>Bacteria</taxon>
        <taxon>Bacillati</taxon>
        <taxon>Bacillota</taxon>
        <taxon>Bacilli</taxon>
        <taxon>Bacillales</taxon>
        <taxon>Staphylococcaceae</taxon>
        <taxon>Staphylococcus</taxon>
    </lineage>
</organism>
<sequence length="109" mass="13329">MQLEELLTISESVQQLLNLIEVYKFGIVTEHKKKDQFQQELQQFIEQEYIKLKNSPFRHTSLIHYNYYHFLEDFKFQPIEEFTVGNTIKHISNIQQRLLKILHFIKLYL</sequence>
<dbReference type="EMBL" id="BKAX01000004">
    <property type="protein sequence ID" value="GEQ05734.1"/>
    <property type="molecule type" value="Genomic_DNA"/>
</dbReference>
<evidence type="ECO:0000313" key="1">
    <source>
        <dbReference type="EMBL" id="GEQ05734.1"/>
    </source>
</evidence>
<evidence type="ECO:0000313" key="6">
    <source>
        <dbReference type="Proteomes" id="UP000321057"/>
    </source>
</evidence>
<reference evidence="2 5" key="1">
    <citation type="journal article" date="2016" name="Front. Microbiol.">
        <title>Comprehensive Phylogenetic Analysis of Bovine Non-aureus Staphylococci Species Based on Whole-Genome Sequencing.</title>
        <authorList>
            <person name="Naushad S."/>
            <person name="Barkema H.W."/>
            <person name="Luby C."/>
            <person name="Condas L.A."/>
            <person name="Nobrega D.B."/>
            <person name="Carson D.A."/>
            <person name="De Buck J."/>
        </authorList>
    </citation>
    <scope>NUCLEOTIDE SEQUENCE [LARGE SCALE GENOMIC DNA]</scope>
    <source>
        <strain evidence="2 5">SNUC 1388</strain>
    </source>
</reference>
<protein>
    <submittedName>
        <fullName evidence="2">Uncharacterized protein</fullName>
    </submittedName>
</protein>
<reference evidence="3 4" key="2">
    <citation type="submission" date="2018-06" db="EMBL/GenBank/DDBJ databases">
        <authorList>
            <consortium name="Pathogen Informatics"/>
            <person name="Doyle S."/>
        </authorList>
    </citation>
    <scope>NUCLEOTIDE SEQUENCE [LARGE SCALE GENOMIC DNA]</scope>
    <source>
        <strain evidence="3 4">NCTC12195</strain>
    </source>
</reference>
<dbReference type="Proteomes" id="UP000321057">
    <property type="component" value="Unassembled WGS sequence"/>
</dbReference>
<dbReference type="Proteomes" id="UP000255277">
    <property type="component" value="Unassembled WGS sequence"/>
</dbReference>
<gene>
    <name evidence="2" type="ORF">BUZ01_05110</name>
    <name evidence="3" type="ORF">NCTC12195_04077</name>
    <name evidence="1" type="ORF">SGA02_15620</name>
</gene>
<keyword evidence="6" id="KW-1185">Reference proteome</keyword>
<dbReference type="AlphaFoldDB" id="A0A0D0SMM0"/>
<name>A0A0D0SMM0_STAGA</name>
<dbReference type="EMBL" id="QXRZ01000002">
    <property type="protein sequence ID" value="RIL44012.1"/>
    <property type="molecule type" value="Genomic_DNA"/>
</dbReference>
<dbReference type="OrthoDB" id="2397929at2"/>
<reference evidence="1 6" key="3">
    <citation type="submission" date="2019-07" db="EMBL/GenBank/DDBJ databases">
        <title>Whole genome shotgun sequence of Staphylococcus gallinarum NBRC 109767.</title>
        <authorList>
            <person name="Hosoyama A."/>
            <person name="Uohara A."/>
            <person name="Ohji S."/>
            <person name="Ichikawa N."/>
        </authorList>
    </citation>
    <scope>NUCLEOTIDE SEQUENCE [LARGE SCALE GENOMIC DNA]</scope>
    <source>
        <strain evidence="1 6">NBRC 109767</strain>
    </source>
</reference>
<evidence type="ECO:0000313" key="5">
    <source>
        <dbReference type="Proteomes" id="UP000283576"/>
    </source>
</evidence>
<evidence type="ECO:0000313" key="2">
    <source>
        <dbReference type="EMBL" id="RIL44012.1"/>
    </source>
</evidence>
<dbReference type="EMBL" id="UHDK01000001">
    <property type="protein sequence ID" value="SUM34551.1"/>
    <property type="molecule type" value="Genomic_DNA"/>
</dbReference>
<dbReference type="RefSeq" id="WP_042739145.1">
    <property type="nucleotide sequence ID" value="NZ_BKAX01000004.1"/>
</dbReference>
<dbReference type="Proteomes" id="UP000283576">
    <property type="component" value="Unassembled WGS sequence"/>
</dbReference>